<dbReference type="Gene3D" id="3.40.140.10">
    <property type="entry name" value="Cytidine Deaminase, domain 2"/>
    <property type="match status" value="1"/>
</dbReference>
<dbReference type="PANTHER" id="PTHR34858:SF1">
    <property type="entry name" value="CYSO-CYSTEINE PEPTIDASE"/>
    <property type="match status" value="1"/>
</dbReference>
<keyword evidence="1" id="KW-0645">Protease</keyword>
<dbReference type="CDD" id="cd08070">
    <property type="entry name" value="MPN_like"/>
    <property type="match status" value="1"/>
</dbReference>
<dbReference type="PANTHER" id="PTHR34858">
    <property type="entry name" value="CYSO-CYSTEINE PEPTIDASE"/>
    <property type="match status" value="1"/>
</dbReference>
<evidence type="ECO:0000259" key="6">
    <source>
        <dbReference type="SMART" id="SM00232"/>
    </source>
</evidence>
<evidence type="ECO:0000256" key="4">
    <source>
        <dbReference type="ARBA" id="ARBA00022833"/>
    </source>
</evidence>
<evidence type="ECO:0000256" key="5">
    <source>
        <dbReference type="ARBA" id="ARBA00023049"/>
    </source>
</evidence>
<dbReference type="InterPro" id="IPR000555">
    <property type="entry name" value="JAMM/MPN+_dom"/>
</dbReference>
<keyword evidence="5" id="KW-0482">Metalloprotease</keyword>
<dbReference type="SMART" id="SM00232">
    <property type="entry name" value="JAB_MPN"/>
    <property type="match status" value="1"/>
</dbReference>
<keyword evidence="8" id="KW-1185">Reference proteome</keyword>
<feature type="domain" description="JAB1/MPN/MOV34 metalloenzyme" evidence="6">
    <location>
        <begin position="2"/>
        <end position="148"/>
    </location>
</feature>
<dbReference type="EMBL" id="JAMXFF010000025">
    <property type="protein sequence ID" value="MCT7967900.1"/>
    <property type="molecule type" value="Genomic_DNA"/>
</dbReference>
<name>A0ABT2MT25_9CYAN</name>
<gene>
    <name evidence="7" type="ORF">NG799_16435</name>
</gene>
<dbReference type="InterPro" id="IPR051929">
    <property type="entry name" value="VirAsm_ModProt"/>
</dbReference>
<protein>
    <submittedName>
        <fullName evidence="7">M67 family metallopeptidase</fullName>
    </submittedName>
</protein>
<evidence type="ECO:0000256" key="1">
    <source>
        <dbReference type="ARBA" id="ARBA00022670"/>
    </source>
</evidence>
<sequence length="155" mass="17696">MILTLTATHETTIRTHAERTYPEECCGLLLGEITPTGKTVLEVWETENAWSPETAGELSAPDTLTKERRYVIHPKDLLRAQKQGRDRQLKIIGIYHSHPDHPAIPSECDREYAWSEYSYIIVSVEQGQATQLTNWSLDETHHFQPETLVIARAES</sequence>
<keyword evidence="4" id="KW-0862">Zinc</keyword>
<reference evidence="7 8" key="1">
    <citation type="journal article" date="2022" name="Front. Microbiol.">
        <title>High genomic differentiation and limited gene flow indicate recent cryptic speciation within the genus Laspinema (cyanobacteria).</title>
        <authorList>
            <person name="Stanojkovic A."/>
            <person name="Skoupy S."/>
            <person name="Skaloud P."/>
            <person name="Dvorak P."/>
        </authorList>
    </citation>
    <scope>NUCLEOTIDE SEQUENCE [LARGE SCALE GENOMIC DNA]</scope>
    <source>
        <strain evidence="7 8">D2a</strain>
    </source>
</reference>
<dbReference type="InterPro" id="IPR028090">
    <property type="entry name" value="JAB_dom_prok"/>
</dbReference>
<dbReference type="Pfam" id="PF14464">
    <property type="entry name" value="Prok-JAB"/>
    <property type="match status" value="1"/>
</dbReference>
<comment type="caution">
    <text evidence="7">The sequence shown here is derived from an EMBL/GenBank/DDBJ whole genome shotgun (WGS) entry which is preliminary data.</text>
</comment>
<dbReference type="SUPFAM" id="SSF102712">
    <property type="entry name" value="JAB1/MPN domain"/>
    <property type="match status" value="1"/>
</dbReference>
<proteinExistence type="predicted"/>
<evidence type="ECO:0000256" key="3">
    <source>
        <dbReference type="ARBA" id="ARBA00022801"/>
    </source>
</evidence>
<evidence type="ECO:0000313" key="8">
    <source>
        <dbReference type="Proteomes" id="UP001525890"/>
    </source>
</evidence>
<organism evidence="7 8">
    <name type="scientific">Laspinema palackyanum D2a</name>
    <dbReference type="NCBI Taxonomy" id="2953684"/>
    <lineage>
        <taxon>Bacteria</taxon>
        <taxon>Bacillati</taxon>
        <taxon>Cyanobacteriota</taxon>
        <taxon>Cyanophyceae</taxon>
        <taxon>Oscillatoriophycideae</taxon>
        <taxon>Oscillatoriales</taxon>
        <taxon>Laspinemataceae</taxon>
        <taxon>Laspinema</taxon>
        <taxon>Laspinema palackyanum</taxon>
    </lineage>
</organism>
<accession>A0ABT2MT25</accession>
<evidence type="ECO:0000313" key="7">
    <source>
        <dbReference type="EMBL" id="MCT7967900.1"/>
    </source>
</evidence>
<dbReference type="RefSeq" id="WP_368007458.1">
    <property type="nucleotide sequence ID" value="NZ_JAMXFF010000025.1"/>
</dbReference>
<dbReference type="Proteomes" id="UP001525890">
    <property type="component" value="Unassembled WGS sequence"/>
</dbReference>
<evidence type="ECO:0000256" key="2">
    <source>
        <dbReference type="ARBA" id="ARBA00022723"/>
    </source>
</evidence>
<keyword evidence="2" id="KW-0479">Metal-binding</keyword>
<keyword evidence="3" id="KW-0378">Hydrolase</keyword>